<protein>
    <submittedName>
        <fullName evidence="1">Uncharacterized protein</fullName>
    </submittedName>
</protein>
<evidence type="ECO:0000313" key="2">
    <source>
        <dbReference type="Proteomes" id="UP000708208"/>
    </source>
</evidence>
<accession>A0A8J2L0M6</accession>
<dbReference type="InterPro" id="IPR005312">
    <property type="entry name" value="DUF1759"/>
</dbReference>
<keyword evidence="2" id="KW-1185">Reference proteome</keyword>
<comment type="caution">
    <text evidence="1">The sequence shown here is derived from an EMBL/GenBank/DDBJ whole genome shotgun (WGS) entry which is preliminary data.</text>
</comment>
<dbReference type="PANTHER" id="PTHR22954">
    <property type="entry name" value="RETROVIRAL PROTEASE-RELATED"/>
    <property type="match status" value="1"/>
</dbReference>
<dbReference type="PANTHER" id="PTHR22954:SF3">
    <property type="entry name" value="PROTEIN CBG08539"/>
    <property type="match status" value="1"/>
</dbReference>
<dbReference type="EMBL" id="CAJVCH010532172">
    <property type="protein sequence ID" value="CAG7824273.1"/>
    <property type="molecule type" value="Genomic_DNA"/>
</dbReference>
<dbReference type="Proteomes" id="UP000708208">
    <property type="component" value="Unassembled WGS sequence"/>
</dbReference>
<name>A0A8J2L0M6_9HEXA</name>
<feature type="non-terminal residue" evidence="1">
    <location>
        <position position="196"/>
    </location>
</feature>
<dbReference type="AlphaFoldDB" id="A0A8J2L0M6"/>
<proteinExistence type="predicted"/>
<evidence type="ECO:0000313" key="1">
    <source>
        <dbReference type="EMBL" id="CAG7824273.1"/>
    </source>
</evidence>
<organism evidence="1 2">
    <name type="scientific">Allacma fusca</name>
    <dbReference type="NCBI Taxonomy" id="39272"/>
    <lineage>
        <taxon>Eukaryota</taxon>
        <taxon>Metazoa</taxon>
        <taxon>Ecdysozoa</taxon>
        <taxon>Arthropoda</taxon>
        <taxon>Hexapoda</taxon>
        <taxon>Collembola</taxon>
        <taxon>Symphypleona</taxon>
        <taxon>Sminthuridae</taxon>
        <taxon>Allacma</taxon>
    </lineage>
</organism>
<sequence length="196" mass="22209">MLSLKNSRSGYKSVATKLKQSLEAQDPDVLTRSTYSMFMLKLQDISKKLEENHAQILDSCSDEDEANAHIADYETSLDALMEMSLMLSSWDDFLTRKETAEFLHQQPQPRSPIHGQVKVNLPKLELPRFSGKLEDWITFADLFTHVVHANTDLSGAQKLQYLKSALQGDAARLLDAITIADGNYDTAWKIVTDRYQ</sequence>
<dbReference type="Pfam" id="PF03564">
    <property type="entry name" value="DUF1759"/>
    <property type="match status" value="1"/>
</dbReference>
<reference evidence="1" key="1">
    <citation type="submission" date="2021-06" db="EMBL/GenBank/DDBJ databases">
        <authorList>
            <person name="Hodson N. C."/>
            <person name="Mongue J. A."/>
            <person name="Jaron S. K."/>
        </authorList>
    </citation>
    <scope>NUCLEOTIDE SEQUENCE</scope>
</reference>
<gene>
    <name evidence="1" type="ORF">AFUS01_LOCUS34436</name>
</gene>
<dbReference type="OrthoDB" id="7489123at2759"/>